<dbReference type="GO" id="GO:0046872">
    <property type="term" value="F:metal ion binding"/>
    <property type="evidence" value="ECO:0007669"/>
    <property type="project" value="UniProtKB-KW"/>
</dbReference>
<dbReference type="Gene3D" id="3.40.140.10">
    <property type="entry name" value="Cytidine Deaminase, domain 2"/>
    <property type="match status" value="1"/>
</dbReference>
<comment type="cofactor">
    <cofactor evidence="14 17">
        <name>Zn(2+)</name>
        <dbReference type="ChEBI" id="CHEBI:29105"/>
    </cofactor>
    <text evidence="14 17">Binds 1 zinc ion.</text>
</comment>
<evidence type="ECO:0000256" key="14">
    <source>
        <dbReference type="PIRNR" id="PIRNR006769"/>
    </source>
</evidence>
<dbReference type="Proteomes" id="UP000004594">
    <property type="component" value="Unassembled WGS sequence"/>
</dbReference>
<keyword evidence="10 14" id="KW-0560">Oxidoreductase</keyword>
<dbReference type="EC" id="3.5.4.26" evidence="14"/>
<dbReference type="OrthoDB" id="9800865at2"/>
<dbReference type="InterPro" id="IPR002734">
    <property type="entry name" value="RibDG_C"/>
</dbReference>
<evidence type="ECO:0000256" key="4">
    <source>
        <dbReference type="ARBA" id="ARBA00005259"/>
    </source>
</evidence>
<feature type="binding site" evidence="16">
    <location>
        <position position="199"/>
    </location>
    <ligand>
        <name>NADP(+)</name>
        <dbReference type="ChEBI" id="CHEBI:58349"/>
    </ligand>
</feature>
<dbReference type="EC" id="1.1.1.193" evidence="14"/>
<dbReference type="UniPathway" id="UPA00275">
    <property type="reaction ID" value="UER00401"/>
</dbReference>
<dbReference type="GO" id="GO:0008703">
    <property type="term" value="F:5-amino-6-(5-phosphoribosylamino)uracil reductase activity"/>
    <property type="evidence" value="ECO:0007669"/>
    <property type="project" value="UniProtKB-EC"/>
</dbReference>
<feature type="binding site" evidence="17">
    <location>
        <position position="78"/>
    </location>
    <ligand>
        <name>Zn(2+)</name>
        <dbReference type="ChEBI" id="CHEBI:29105"/>
        <note>catalytic</note>
    </ligand>
</feature>
<dbReference type="GO" id="GO:0050661">
    <property type="term" value="F:NADP binding"/>
    <property type="evidence" value="ECO:0007669"/>
    <property type="project" value="InterPro"/>
</dbReference>
<evidence type="ECO:0000256" key="17">
    <source>
        <dbReference type="PIRSR" id="PIRSR006769-3"/>
    </source>
</evidence>
<evidence type="ECO:0000256" key="9">
    <source>
        <dbReference type="ARBA" id="ARBA00022857"/>
    </source>
</evidence>
<dbReference type="Pfam" id="PF00383">
    <property type="entry name" value="dCMP_cyt_deam_1"/>
    <property type="match status" value="1"/>
</dbReference>
<feature type="binding site" evidence="16">
    <location>
        <position position="308"/>
    </location>
    <ligand>
        <name>substrate</name>
    </ligand>
</feature>
<evidence type="ECO:0000256" key="7">
    <source>
        <dbReference type="ARBA" id="ARBA00022801"/>
    </source>
</evidence>
<comment type="similarity">
    <text evidence="5 14">In the C-terminal section; belongs to the HTP reductase family.</text>
</comment>
<dbReference type="InterPro" id="IPR050765">
    <property type="entry name" value="Riboflavin_Biosynth_HTPR"/>
</dbReference>
<accession>E4L7W6</accession>
<evidence type="ECO:0000256" key="15">
    <source>
        <dbReference type="PIRSR" id="PIRSR006769-1"/>
    </source>
</evidence>
<dbReference type="PROSITE" id="PS51747">
    <property type="entry name" value="CYT_DCMP_DEAMINASES_2"/>
    <property type="match status" value="1"/>
</dbReference>
<evidence type="ECO:0000256" key="2">
    <source>
        <dbReference type="ARBA" id="ARBA00004882"/>
    </source>
</evidence>
<keyword evidence="7 14" id="KW-0378">Hydrolase</keyword>
<comment type="catalytic activity">
    <reaction evidence="13 14">
        <text>2,5-diamino-6-hydroxy-4-(5-phosphoribosylamino)-pyrimidine + H2O + H(+) = 5-amino-6-(5-phospho-D-ribosylamino)uracil + NH4(+)</text>
        <dbReference type="Rhea" id="RHEA:21868"/>
        <dbReference type="ChEBI" id="CHEBI:15377"/>
        <dbReference type="ChEBI" id="CHEBI:15378"/>
        <dbReference type="ChEBI" id="CHEBI:28938"/>
        <dbReference type="ChEBI" id="CHEBI:58453"/>
        <dbReference type="ChEBI" id="CHEBI:58614"/>
        <dbReference type="EC" id="3.5.4.26"/>
    </reaction>
</comment>
<dbReference type="RefSeq" id="WP_007554213.1">
    <property type="nucleotide sequence ID" value="NZ_AENT01000010.1"/>
</dbReference>
<comment type="function">
    <text evidence="1 14">Converts 2,5-diamino-6-(ribosylamino)-4(3h)-pyrimidinone 5'-phosphate into 5-amino-6-(ribosylamino)-2,4(1h,3h)-pyrimidinedione 5'-phosphate.</text>
</comment>
<feature type="binding site" evidence="16">
    <location>
        <position position="203"/>
    </location>
    <ligand>
        <name>substrate</name>
    </ligand>
</feature>
<keyword evidence="11" id="KW-0511">Multifunctional enzyme</keyword>
<dbReference type="SUPFAM" id="SSF53927">
    <property type="entry name" value="Cytidine deaminase-like"/>
    <property type="match status" value="1"/>
</dbReference>
<evidence type="ECO:0000256" key="5">
    <source>
        <dbReference type="ARBA" id="ARBA00007417"/>
    </source>
</evidence>
<dbReference type="PIRSF" id="PIRSF006769">
    <property type="entry name" value="RibD"/>
    <property type="match status" value="1"/>
</dbReference>
<comment type="pathway">
    <text evidence="3 14">Cofactor biosynthesis; riboflavin biosynthesis; 5-amino-6-(D-ribitylamino)uracil from GTP: step 3/4.</text>
</comment>
<keyword evidence="9 14" id="KW-0521">NADP</keyword>
<dbReference type="FunFam" id="3.40.140.10:FF:000025">
    <property type="entry name" value="Riboflavin biosynthesis protein RibD"/>
    <property type="match status" value="1"/>
</dbReference>
<evidence type="ECO:0000256" key="8">
    <source>
        <dbReference type="ARBA" id="ARBA00022833"/>
    </source>
</evidence>
<comment type="similarity">
    <text evidence="4 14">In the N-terminal section; belongs to the cytidine and deoxycytidylate deaminase family.</text>
</comment>
<dbReference type="Gene3D" id="3.40.430.10">
    <property type="entry name" value="Dihydrofolate Reductase, subunit A"/>
    <property type="match status" value="1"/>
</dbReference>
<feature type="active site" description="Proton donor" evidence="15">
    <location>
        <position position="55"/>
    </location>
</feature>
<feature type="binding site" evidence="16">
    <location>
        <position position="157"/>
    </location>
    <ligand>
        <name>NADP(+)</name>
        <dbReference type="ChEBI" id="CHEBI:58349"/>
    </ligand>
</feature>
<dbReference type="Pfam" id="PF01872">
    <property type="entry name" value="RibD_C"/>
    <property type="match status" value="1"/>
</dbReference>
<dbReference type="SUPFAM" id="SSF53597">
    <property type="entry name" value="Dihydrofolate reductase-like"/>
    <property type="match status" value="1"/>
</dbReference>
<feature type="binding site" evidence="17">
    <location>
        <position position="53"/>
    </location>
    <ligand>
        <name>Zn(2+)</name>
        <dbReference type="ChEBI" id="CHEBI:29105"/>
        <note>catalytic</note>
    </ligand>
</feature>
<dbReference type="EMBL" id="AENT01000010">
    <property type="protein sequence ID" value="EFR43128.1"/>
    <property type="molecule type" value="Genomic_DNA"/>
</dbReference>
<evidence type="ECO:0000259" key="18">
    <source>
        <dbReference type="PROSITE" id="PS51747"/>
    </source>
</evidence>
<evidence type="ECO:0000256" key="6">
    <source>
        <dbReference type="ARBA" id="ARBA00022723"/>
    </source>
</evidence>
<dbReference type="CDD" id="cd01284">
    <property type="entry name" value="Riboflavin_deaminase-reductase"/>
    <property type="match status" value="1"/>
</dbReference>
<proteinExistence type="inferred from homology"/>
<comment type="caution">
    <text evidence="19">The sequence shown here is derived from an EMBL/GenBank/DDBJ whole genome shotgun (WGS) entry which is preliminary data.</text>
</comment>
<evidence type="ECO:0000313" key="20">
    <source>
        <dbReference type="Proteomes" id="UP000004594"/>
    </source>
</evidence>
<comment type="pathway">
    <text evidence="2 14">Cofactor biosynthesis; riboflavin biosynthesis; 5-amino-6-(D-ribitylamino)uracil from GTP: step 2/4.</text>
</comment>
<feature type="binding site" evidence="16">
    <location>
        <position position="171"/>
    </location>
    <ligand>
        <name>substrate</name>
    </ligand>
</feature>
<sequence length="378" mass="42156">MFINEDEKWMSHALDLAKHGYWYTETNPLVGAVLVKNGKVIGEGWHKKYGDVHAEVNAFKNCKENTEHATLYVTLEPCCHYGKTPPCLNLVLQKKVKRVVIAMKDPNPLVSGKSIKILKENGIQVIVGVLENEAVKLNEIFIKYITEHKPFVLYKAAMSIDGKTSCYTGDSKWISSETSRNDVHYLRNKYKAIMVGAGTIKKDNPSLTSRFYIINKKNGEKELMKNQRNPIRIIVDGKLSSPIDSKVFQDGGKTVVLTTSYADKKNVEKFKNKGIELIYSNLGNDGKVDLNKSLEILARKGINSILLEGGAETAAEAFNQKIVDKLRIYIAPIIIGGKTSPSIIGGFGVSKISDAIKLKNISINNLNEDTIFEAYTNW</sequence>
<evidence type="ECO:0000256" key="1">
    <source>
        <dbReference type="ARBA" id="ARBA00002151"/>
    </source>
</evidence>
<dbReference type="InterPro" id="IPR016193">
    <property type="entry name" value="Cytidine_deaminase-like"/>
</dbReference>
<keyword evidence="6 14" id="KW-0479">Metal-binding</keyword>
<reference evidence="19 20" key="1">
    <citation type="submission" date="2010-11" db="EMBL/GenBank/DDBJ databases">
        <authorList>
            <person name="Durkin A.S."/>
            <person name="Madupu R."/>
            <person name="Torralba M."/>
            <person name="Gillis M."/>
            <person name="Methe B."/>
            <person name="Sutton G."/>
            <person name="Nelson K.E."/>
        </authorList>
    </citation>
    <scope>NUCLEOTIDE SEQUENCE [LARGE SCALE GENOMIC DNA]</scope>
    <source>
        <strain evidence="19 20">UPII 345-E</strain>
    </source>
</reference>
<dbReference type="GO" id="GO:0008835">
    <property type="term" value="F:diaminohydroxyphosphoribosylaminopyrimidine deaminase activity"/>
    <property type="evidence" value="ECO:0007669"/>
    <property type="project" value="UniProtKB-EC"/>
</dbReference>
<dbReference type="eggNOG" id="COG0117">
    <property type="taxonomic scope" value="Bacteria"/>
</dbReference>
<organism evidence="19 20">
    <name type="scientific">Dialister micraerophilus UPII 345-E</name>
    <dbReference type="NCBI Taxonomy" id="910314"/>
    <lineage>
        <taxon>Bacteria</taxon>
        <taxon>Bacillati</taxon>
        <taxon>Bacillota</taxon>
        <taxon>Negativicutes</taxon>
        <taxon>Veillonellales</taxon>
        <taxon>Veillonellaceae</taxon>
        <taxon>Dialister</taxon>
    </lineage>
</organism>
<gene>
    <name evidence="19" type="primary">ribD</name>
    <name evidence="19" type="ORF">HMPREF9220_0802</name>
</gene>
<feature type="domain" description="CMP/dCMP-type deaminase" evidence="18">
    <location>
        <begin position="4"/>
        <end position="125"/>
    </location>
</feature>
<dbReference type="InterPro" id="IPR004794">
    <property type="entry name" value="Eubact_RibD"/>
</dbReference>
<feature type="binding site" evidence="16">
    <location>
        <position position="210"/>
    </location>
    <ligand>
        <name>substrate</name>
    </ligand>
</feature>
<dbReference type="GO" id="GO:0009231">
    <property type="term" value="P:riboflavin biosynthetic process"/>
    <property type="evidence" value="ECO:0007669"/>
    <property type="project" value="UniProtKB-UniPathway"/>
</dbReference>
<dbReference type="eggNOG" id="COG1985">
    <property type="taxonomic scope" value="Bacteria"/>
</dbReference>
<feature type="binding site" evidence="16">
    <location>
        <position position="173"/>
    </location>
    <ligand>
        <name>NADP(+)</name>
        <dbReference type="ChEBI" id="CHEBI:58349"/>
    </ligand>
</feature>
<dbReference type="NCBIfam" id="TIGR00227">
    <property type="entry name" value="ribD_Cterm"/>
    <property type="match status" value="1"/>
</dbReference>
<feature type="binding site" evidence="17">
    <location>
        <position position="87"/>
    </location>
    <ligand>
        <name>Zn(2+)</name>
        <dbReference type="ChEBI" id="CHEBI:29105"/>
        <note>catalytic</note>
    </ligand>
</feature>
<evidence type="ECO:0000256" key="10">
    <source>
        <dbReference type="ARBA" id="ARBA00023002"/>
    </source>
</evidence>
<evidence type="ECO:0000256" key="13">
    <source>
        <dbReference type="ARBA" id="ARBA00049886"/>
    </source>
</evidence>
<evidence type="ECO:0000313" key="19">
    <source>
        <dbReference type="EMBL" id="EFR43128.1"/>
    </source>
</evidence>
<comment type="catalytic activity">
    <reaction evidence="12 14">
        <text>5-amino-6-(5-phospho-D-ribitylamino)uracil + NADP(+) = 5-amino-6-(5-phospho-D-ribosylamino)uracil + NADPH + H(+)</text>
        <dbReference type="Rhea" id="RHEA:17845"/>
        <dbReference type="ChEBI" id="CHEBI:15378"/>
        <dbReference type="ChEBI" id="CHEBI:57783"/>
        <dbReference type="ChEBI" id="CHEBI:58349"/>
        <dbReference type="ChEBI" id="CHEBI:58421"/>
        <dbReference type="ChEBI" id="CHEBI:58453"/>
        <dbReference type="EC" id="1.1.1.193"/>
    </reaction>
</comment>
<dbReference type="NCBIfam" id="TIGR00326">
    <property type="entry name" value="eubact_ribD"/>
    <property type="match status" value="1"/>
</dbReference>
<feature type="binding site" evidence="16">
    <location>
        <position position="207"/>
    </location>
    <ligand>
        <name>substrate</name>
    </ligand>
</feature>
<dbReference type="PANTHER" id="PTHR38011:SF7">
    <property type="entry name" value="2,5-DIAMINO-6-RIBOSYLAMINO-4(3H)-PYRIMIDINONE 5'-PHOSPHATE REDUCTASE"/>
    <property type="match status" value="1"/>
</dbReference>
<dbReference type="InterPro" id="IPR011549">
    <property type="entry name" value="RibD_C"/>
</dbReference>
<dbReference type="InterPro" id="IPR002125">
    <property type="entry name" value="CMP_dCMP_dom"/>
</dbReference>
<name>E4L7W6_9FIRM</name>
<dbReference type="PANTHER" id="PTHR38011">
    <property type="entry name" value="DIHYDROFOLATE REDUCTASE FAMILY PROTEIN (AFU_ORTHOLOGUE AFUA_8G06820)"/>
    <property type="match status" value="1"/>
</dbReference>
<dbReference type="AlphaFoldDB" id="E4L7W6"/>
<feature type="binding site" evidence="16">
    <location>
        <position position="187"/>
    </location>
    <ligand>
        <name>substrate</name>
    </ligand>
</feature>
<evidence type="ECO:0000256" key="3">
    <source>
        <dbReference type="ARBA" id="ARBA00004910"/>
    </source>
</evidence>
<evidence type="ECO:0000256" key="11">
    <source>
        <dbReference type="ARBA" id="ARBA00023268"/>
    </source>
</evidence>
<protein>
    <recommendedName>
        <fullName evidence="14">Riboflavin biosynthesis protein RibD</fullName>
    </recommendedName>
    <domain>
        <recommendedName>
            <fullName evidence="14">Diaminohydroxyphosphoribosylaminopyrimidine deaminase</fullName>
            <shortName evidence="14">DRAP deaminase</shortName>
            <ecNumber evidence="14">3.5.4.26</ecNumber>
        </recommendedName>
        <alternativeName>
            <fullName evidence="14">Riboflavin-specific deaminase</fullName>
        </alternativeName>
    </domain>
    <domain>
        <recommendedName>
            <fullName evidence="14">5-amino-6-(5-phosphoribosylamino)uracil reductase</fullName>
            <ecNumber evidence="14">1.1.1.193</ecNumber>
        </recommendedName>
        <alternativeName>
            <fullName evidence="14">HTP reductase</fullName>
        </alternativeName>
    </domain>
</protein>
<keyword evidence="14" id="KW-0686">Riboflavin biosynthesis</keyword>
<evidence type="ECO:0000256" key="12">
    <source>
        <dbReference type="ARBA" id="ARBA00049861"/>
    </source>
</evidence>
<keyword evidence="8 14" id="KW-0862">Zinc</keyword>
<dbReference type="InterPro" id="IPR024072">
    <property type="entry name" value="DHFR-like_dom_sf"/>
</dbReference>
<evidence type="ECO:0000256" key="16">
    <source>
        <dbReference type="PIRSR" id="PIRSR006769-2"/>
    </source>
</evidence>